<name>A0A6A6Z0N7_9PEZI</name>
<evidence type="ECO:0000313" key="2">
    <source>
        <dbReference type="Proteomes" id="UP000504636"/>
    </source>
</evidence>
<dbReference type="GeneID" id="54455504"/>
<reference evidence="3" key="2">
    <citation type="submission" date="2020-04" db="EMBL/GenBank/DDBJ databases">
        <authorList>
            <consortium name="NCBI Genome Project"/>
        </authorList>
    </citation>
    <scope>NUCLEOTIDE SEQUENCE</scope>
    <source>
        <strain evidence="3">CBS 304.34</strain>
    </source>
</reference>
<evidence type="ECO:0000313" key="3">
    <source>
        <dbReference type="RefSeq" id="XP_033581322.1"/>
    </source>
</evidence>
<protein>
    <submittedName>
        <fullName evidence="1 3">Uncharacterized protein</fullName>
    </submittedName>
</protein>
<dbReference type="RefSeq" id="XP_033581322.1">
    <property type="nucleotide sequence ID" value="XM_033714611.1"/>
</dbReference>
<reference evidence="1 3" key="1">
    <citation type="journal article" date="2020" name="Stud. Mycol.">
        <title>101 Dothideomycetes genomes: a test case for predicting lifestyles and emergence of pathogens.</title>
        <authorList>
            <person name="Haridas S."/>
            <person name="Albert R."/>
            <person name="Binder M."/>
            <person name="Bloem J."/>
            <person name="Labutti K."/>
            <person name="Salamov A."/>
            <person name="Andreopoulos B."/>
            <person name="Baker S."/>
            <person name="Barry K."/>
            <person name="Bills G."/>
            <person name="Bluhm B."/>
            <person name="Cannon C."/>
            <person name="Castanera R."/>
            <person name="Culley D."/>
            <person name="Daum C."/>
            <person name="Ezra D."/>
            <person name="Gonzalez J."/>
            <person name="Henrissat B."/>
            <person name="Kuo A."/>
            <person name="Liang C."/>
            <person name="Lipzen A."/>
            <person name="Lutzoni F."/>
            <person name="Magnuson J."/>
            <person name="Mondo S."/>
            <person name="Nolan M."/>
            <person name="Ohm R."/>
            <person name="Pangilinan J."/>
            <person name="Park H.-J."/>
            <person name="Ramirez L."/>
            <person name="Alfaro M."/>
            <person name="Sun H."/>
            <person name="Tritt A."/>
            <person name="Yoshinaga Y."/>
            <person name="Zwiers L.-H."/>
            <person name="Turgeon B."/>
            <person name="Goodwin S."/>
            <person name="Spatafora J."/>
            <person name="Crous P."/>
            <person name="Grigoriev I."/>
        </authorList>
    </citation>
    <scope>NUCLEOTIDE SEQUENCE</scope>
    <source>
        <strain evidence="1 3">CBS 304.34</strain>
    </source>
</reference>
<sequence length="125" mass="14762">KKKQEDKDKAEWEAFLQKQNAKPEAQMRQRLAQFGFQENQIQGMIKPEKAEELQVGHNPVHLGGHQPTYIKVHKDYIAIETLVYFDIPWEYDAANPDYIIILRELGDNETDVLFEHTRRLRSDKI</sequence>
<reference evidence="3" key="3">
    <citation type="submission" date="2025-04" db="UniProtKB">
        <authorList>
            <consortium name="RefSeq"/>
        </authorList>
    </citation>
    <scope>IDENTIFICATION</scope>
    <source>
        <strain evidence="3">CBS 304.34</strain>
    </source>
</reference>
<evidence type="ECO:0000313" key="1">
    <source>
        <dbReference type="EMBL" id="KAF2814358.1"/>
    </source>
</evidence>
<dbReference type="AlphaFoldDB" id="A0A6A6Z0N7"/>
<feature type="non-terminal residue" evidence="1">
    <location>
        <position position="125"/>
    </location>
</feature>
<keyword evidence="2" id="KW-1185">Reference proteome</keyword>
<accession>A0A6A6Z0N7</accession>
<dbReference type="OrthoDB" id="6133115at2759"/>
<gene>
    <name evidence="1 3" type="ORF">BDZ99DRAFT_355888</name>
</gene>
<dbReference type="EMBL" id="MU003695">
    <property type="protein sequence ID" value="KAF2814358.1"/>
    <property type="molecule type" value="Genomic_DNA"/>
</dbReference>
<proteinExistence type="predicted"/>
<dbReference type="Proteomes" id="UP000504636">
    <property type="component" value="Unplaced"/>
</dbReference>
<organism evidence="1">
    <name type="scientific">Mytilinidion resinicola</name>
    <dbReference type="NCBI Taxonomy" id="574789"/>
    <lineage>
        <taxon>Eukaryota</taxon>
        <taxon>Fungi</taxon>
        <taxon>Dikarya</taxon>
        <taxon>Ascomycota</taxon>
        <taxon>Pezizomycotina</taxon>
        <taxon>Dothideomycetes</taxon>
        <taxon>Pleosporomycetidae</taxon>
        <taxon>Mytilinidiales</taxon>
        <taxon>Mytilinidiaceae</taxon>
        <taxon>Mytilinidion</taxon>
    </lineage>
</organism>
<feature type="non-terminal residue" evidence="1">
    <location>
        <position position="1"/>
    </location>
</feature>